<feature type="transmembrane region" description="Helical" evidence="2">
    <location>
        <begin position="52"/>
        <end position="71"/>
    </location>
</feature>
<feature type="transmembrane region" description="Helical" evidence="2">
    <location>
        <begin position="112"/>
        <end position="132"/>
    </location>
</feature>
<feature type="region of interest" description="Disordered" evidence="1">
    <location>
        <begin position="1"/>
        <end position="22"/>
    </location>
</feature>
<proteinExistence type="predicted"/>
<dbReference type="RefSeq" id="WP_189117655.1">
    <property type="nucleotide sequence ID" value="NZ_BMRK01000004.1"/>
</dbReference>
<reference evidence="3" key="1">
    <citation type="journal article" date="2014" name="Int. J. Syst. Evol. Microbiol.">
        <title>Complete genome of a new Firmicutes species belonging to the dominant human colonic microbiota ('Ruminococcus bicirculans') reveals two chromosomes and a selective capacity to utilize plant glucans.</title>
        <authorList>
            <consortium name="NISC Comparative Sequencing Program"/>
            <person name="Wegmann U."/>
            <person name="Louis P."/>
            <person name="Goesmann A."/>
            <person name="Henrissat B."/>
            <person name="Duncan S.H."/>
            <person name="Flint H.J."/>
        </authorList>
    </citation>
    <scope>NUCLEOTIDE SEQUENCE</scope>
    <source>
        <strain evidence="3">VKM Ac-1246</strain>
    </source>
</reference>
<feature type="transmembrane region" description="Helical" evidence="2">
    <location>
        <begin position="29"/>
        <end position="46"/>
    </location>
</feature>
<feature type="transmembrane region" description="Helical" evidence="2">
    <location>
        <begin position="238"/>
        <end position="257"/>
    </location>
</feature>
<feature type="transmembrane region" description="Helical" evidence="2">
    <location>
        <begin position="354"/>
        <end position="377"/>
    </location>
</feature>
<keyword evidence="2" id="KW-1133">Transmembrane helix</keyword>
<gene>
    <name evidence="3" type="ORF">GCM10017579_17160</name>
</gene>
<reference evidence="3" key="2">
    <citation type="submission" date="2023-01" db="EMBL/GenBank/DDBJ databases">
        <authorList>
            <person name="Sun Q."/>
            <person name="Evtushenko L."/>
        </authorList>
    </citation>
    <scope>NUCLEOTIDE SEQUENCE</scope>
    <source>
        <strain evidence="3">VKM Ac-1246</strain>
    </source>
</reference>
<evidence type="ECO:0000256" key="1">
    <source>
        <dbReference type="SAM" id="MobiDB-lite"/>
    </source>
</evidence>
<accession>A0ABQ5SVN1</accession>
<feature type="transmembrane region" description="Helical" evidence="2">
    <location>
        <begin position="80"/>
        <end position="100"/>
    </location>
</feature>
<feature type="transmembrane region" description="Helical" evidence="2">
    <location>
        <begin position="166"/>
        <end position="183"/>
    </location>
</feature>
<comment type="caution">
    <text evidence="3">The sequence shown here is derived from an EMBL/GenBank/DDBJ whole genome shotgun (WGS) entry which is preliminary data.</text>
</comment>
<evidence type="ECO:0000256" key="2">
    <source>
        <dbReference type="SAM" id="Phobius"/>
    </source>
</evidence>
<keyword evidence="2" id="KW-0472">Membrane</keyword>
<dbReference type="Proteomes" id="UP001142292">
    <property type="component" value="Unassembled WGS sequence"/>
</dbReference>
<evidence type="ECO:0000313" key="3">
    <source>
        <dbReference type="EMBL" id="GLJ67680.1"/>
    </source>
</evidence>
<keyword evidence="2" id="KW-0812">Transmembrane</keyword>
<organism evidence="3 4">
    <name type="scientific">Nocardioides luteus</name>
    <dbReference type="NCBI Taxonomy" id="1844"/>
    <lineage>
        <taxon>Bacteria</taxon>
        <taxon>Bacillati</taxon>
        <taxon>Actinomycetota</taxon>
        <taxon>Actinomycetes</taxon>
        <taxon>Propionibacteriales</taxon>
        <taxon>Nocardioidaceae</taxon>
        <taxon>Nocardioides</taxon>
    </lineage>
</organism>
<sequence>MAVATAVRTSTGRPRRAGRNARNGRVERTGWEVLTALLAGAAAFLAGTDFDLAKGLTVGGFFAAALAPVWVREASRYRGAGLGGVLLLTCLVSALALATWRSATHPPTQAGVLVELVPVISAALTVGALLWGQRVLSPGLVVCLYAVGSFMTATMGSRFAEDPWRFGFSMPSTMLLLGACLLIKRRPRKRLLAELTALGLLTGVTALSGARSMSAFLVMTAVLLIWQHRPRTAKRTTSALLSLVLVGALGLGLYRAVEGAALDGYLGQSAQERTQEQTRAAGSLILGGRPEIGATVALMMHEPLGYGAGVMATPTDMQAAKQGMSRLGYDPDNGYVEHYMFGTRIEVHSLIGDLWIWFGLAGLVLSGWLLWLAAGYLGRSMSHRTGAALGIFLALQLGWNLFFGPIISSLPPLALALGVFLLQRKDAVVPPVAQAPVGPTRRARGSRAREGRRARRVRRRYLAGGPERA</sequence>
<feature type="transmembrane region" description="Helical" evidence="2">
    <location>
        <begin position="139"/>
        <end position="160"/>
    </location>
</feature>
<dbReference type="EMBL" id="BSEL01000004">
    <property type="protein sequence ID" value="GLJ67680.1"/>
    <property type="molecule type" value="Genomic_DNA"/>
</dbReference>
<name>A0ABQ5SVN1_9ACTN</name>
<keyword evidence="4" id="KW-1185">Reference proteome</keyword>
<evidence type="ECO:0008006" key="5">
    <source>
        <dbReference type="Google" id="ProtNLM"/>
    </source>
</evidence>
<protein>
    <recommendedName>
        <fullName evidence="5">Polymerase</fullName>
    </recommendedName>
</protein>
<evidence type="ECO:0000313" key="4">
    <source>
        <dbReference type="Proteomes" id="UP001142292"/>
    </source>
</evidence>